<evidence type="ECO:0000259" key="6">
    <source>
        <dbReference type="Pfam" id="PF00135"/>
    </source>
</evidence>
<dbReference type="InterPro" id="IPR002168">
    <property type="entry name" value="Lipase_GDXG_HIS_AS"/>
</dbReference>
<dbReference type="GO" id="GO:0052689">
    <property type="term" value="F:carboxylic ester hydrolase activity"/>
    <property type="evidence" value="ECO:0007669"/>
    <property type="project" value="UniProtKB-KW"/>
</dbReference>
<evidence type="ECO:0000313" key="7">
    <source>
        <dbReference type="EMBL" id="KAK0427320.1"/>
    </source>
</evidence>
<comment type="caution">
    <text evidence="7">The sequence shown here is derived from an EMBL/GenBank/DDBJ whole genome shotgun (WGS) entry which is preliminary data.</text>
</comment>
<dbReference type="PROSITE" id="PS00122">
    <property type="entry name" value="CARBOXYLESTERASE_B_1"/>
    <property type="match status" value="1"/>
</dbReference>
<keyword evidence="4 5" id="KW-0378">Hydrolase</keyword>
<feature type="chain" id="PRO_5041489284" description="Carboxylic ester hydrolase" evidence="5">
    <location>
        <begin position="18"/>
        <end position="559"/>
    </location>
</feature>
<evidence type="ECO:0000256" key="5">
    <source>
        <dbReference type="RuleBase" id="RU361235"/>
    </source>
</evidence>
<dbReference type="SUPFAM" id="SSF53474">
    <property type="entry name" value="alpha/beta-Hydrolases"/>
    <property type="match status" value="1"/>
</dbReference>
<comment type="similarity">
    <text evidence="1 5">Belongs to the type-B carboxylesterase/lipase family.</text>
</comment>
<name>A0AA39IP81_9BILA</name>
<dbReference type="Pfam" id="PF00135">
    <property type="entry name" value="COesterase"/>
    <property type="match status" value="1"/>
</dbReference>
<dbReference type="Gene3D" id="3.40.50.1820">
    <property type="entry name" value="alpha/beta hydrolase"/>
    <property type="match status" value="1"/>
</dbReference>
<evidence type="ECO:0000256" key="2">
    <source>
        <dbReference type="ARBA" id="ARBA00010515"/>
    </source>
</evidence>
<keyword evidence="8" id="KW-1185">Reference proteome</keyword>
<dbReference type="InterPro" id="IPR002018">
    <property type="entry name" value="CarbesteraseB"/>
</dbReference>
<dbReference type="EC" id="3.1.1.-" evidence="5"/>
<dbReference type="InterPro" id="IPR019826">
    <property type="entry name" value="Carboxylesterase_B_AS"/>
</dbReference>
<dbReference type="Proteomes" id="UP001175271">
    <property type="component" value="Unassembled WGS sequence"/>
</dbReference>
<keyword evidence="5" id="KW-0732">Signal</keyword>
<reference evidence="7" key="1">
    <citation type="submission" date="2023-06" db="EMBL/GenBank/DDBJ databases">
        <title>Genomic analysis of the entomopathogenic nematode Steinernema hermaphroditum.</title>
        <authorList>
            <person name="Schwarz E.M."/>
            <person name="Heppert J.K."/>
            <person name="Baniya A."/>
            <person name="Schwartz H.T."/>
            <person name="Tan C.-H."/>
            <person name="Antoshechkin I."/>
            <person name="Sternberg P.W."/>
            <person name="Goodrich-Blair H."/>
            <person name="Dillman A.R."/>
        </authorList>
    </citation>
    <scope>NUCLEOTIDE SEQUENCE</scope>
    <source>
        <strain evidence="7">PS9179</strain>
        <tissue evidence="7">Whole animal</tissue>
    </source>
</reference>
<evidence type="ECO:0000256" key="1">
    <source>
        <dbReference type="ARBA" id="ARBA00005964"/>
    </source>
</evidence>
<keyword evidence="3" id="KW-0719">Serine esterase</keyword>
<feature type="domain" description="Carboxylesterase type B" evidence="6">
    <location>
        <begin position="19"/>
        <end position="533"/>
    </location>
</feature>
<gene>
    <name evidence="7" type="ORF">QR680_010168</name>
</gene>
<feature type="signal peptide" evidence="5">
    <location>
        <begin position="1"/>
        <end position="17"/>
    </location>
</feature>
<dbReference type="PROSITE" id="PS01173">
    <property type="entry name" value="LIPASE_GDXG_HIS"/>
    <property type="match status" value="1"/>
</dbReference>
<evidence type="ECO:0000313" key="8">
    <source>
        <dbReference type="Proteomes" id="UP001175271"/>
    </source>
</evidence>
<protein>
    <recommendedName>
        <fullName evidence="5">Carboxylic ester hydrolase</fullName>
        <ecNumber evidence="5">3.1.1.-</ecNumber>
    </recommendedName>
</protein>
<dbReference type="InterPro" id="IPR050309">
    <property type="entry name" value="Type-B_Carboxylest/Lipase"/>
</dbReference>
<proteinExistence type="inferred from homology"/>
<comment type="similarity">
    <text evidence="2">Belongs to the 'GDXG' lipolytic enzyme family.</text>
</comment>
<dbReference type="AlphaFoldDB" id="A0AA39IP81"/>
<dbReference type="PANTHER" id="PTHR11559">
    <property type="entry name" value="CARBOXYLESTERASE"/>
    <property type="match status" value="1"/>
</dbReference>
<evidence type="ECO:0000256" key="3">
    <source>
        <dbReference type="ARBA" id="ARBA00022487"/>
    </source>
</evidence>
<dbReference type="InterPro" id="IPR029058">
    <property type="entry name" value="AB_hydrolase_fold"/>
</dbReference>
<sequence length="559" mass="61795">MIFRLLSVAALLATALAFDPLVQTRYGYLQGFSYNMSNGREANIYLGVPYAAAPVGSLRFEKPVNPSPWKGVREAKEFGAPCFQHTAEHILTGPGEFSEDCLTMNIFGYPVMMFIHGGGFEVGSSSFYGYKNVSDNFVSQGIIVITINYRLSAFGFFSTGDGVVSGNLGYFDQAAALRFIVQTVASFGGNPRDITVTGESAGGSSVSALTLSPHTNRLFQKAIAMSGSQYNPFSNYAGVINSSYELAAALGCSGSSWSIKSCMKTKSAKKIRDGIAKIGQSRDQFVVTIFNPYFDGDFFPYPIDVLARIAPKIPMITGVIDYDGAFFTLFPMPALFQSNVPFSEMGTYSAQNLTDFIVEKTIADKSYGKQIGALTLKMVDYYVNRALNGRTNLNSSDYVARYSDLFTDVYFNVPMFWEVQDKAASGSRVYIYREEYHNPAISAAFPVKGAYHGNEIPALFGVYFTPPYPFDDNDRAFQKDILSGFISFIKYGKPVVSGKKWDHVTKENSGRYMSFSPNSQMEDSFVKSAIEFWMQDVCADVNIKMLRESILPAARRPRK</sequence>
<accession>A0AA39IP81</accession>
<evidence type="ECO:0000256" key="4">
    <source>
        <dbReference type="ARBA" id="ARBA00022801"/>
    </source>
</evidence>
<organism evidence="7 8">
    <name type="scientific">Steinernema hermaphroditum</name>
    <dbReference type="NCBI Taxonomy" id="289476"/>
    <lineage>
        <taxon>Eukaryota</taxon>
        <taxon>Metazoa</taxon>
        <taxon>Ecdysozoa</taxon>
        <taxon>Nematoda</taxon>
        <taxon>Chromadorea</taxon>
        <taxon>Rhabditida</taxon>
        <taxon>Tylenchina</taxon>
        <taxon>Panagrolaimomorpha</taxon>
        <taxon>Strongyloidoidea</taxon>
        <taxon>Steinernematidae</taxon>
        <taxon>Steinernema</taxon>
    </lineage>
</organism>
<dbReference type="EMBL" id="JAUCMV010000001">
    <property type="protein sequence ID" value="KAK0427320.1"/>
    <property type="molecule type" value="Genomic_DNA"/>
</dbReference>